<dbReference type="RefSeq" id="WP_379749732.1">
    <property type="nucleotide sequence ID" value="NZ_JBHTCP010000028.1"/>
</dbReference>
<dbReference type="InterPro" id="IPR035903">
    <property type="entry name" value="HesB-like_dom_sf"/>
</dbReference>
<gene>
    <name evidence="1" type="ORF">ACFQPF_11440</name>
</gene>
<name>A0ABW2NP86_9BACL</name>
<organism evidence="1 2">
    <name type="scientific">Fictibacillus iocasae</name>
    <dbReference type="NCBI Taxonomy" id="2715437"/>
    <lineage>
        <taxon>Bacteria</taxon>
        <taxon>Bacillati</taxon>
        <taxon>Bacillota</taxon>
        <taxon>Bacilli</taxon>
        <taxon>Bacillales</taxon>
        <taxon>Fictibacillaceae</taxon>
        <taxon>Fictibacillus</taxon>
    </lineage>
</organism>
<accession>A0ABW2NP86</accession>
<sequence>MGLALDEPEETDVVEKIKGIRVALDYRISDHAKGITLDFEDSQEGAGLVMRGQSDCC</sequence>
<proteinExistence type="predicted"/>
<protein>
    <submittedName>
        <fullName evidence="1">Uncharacterized protein</fullName>
    </submittedName>
</protein>
<dbReference type="SUPFAM" id="SSF89360">
    <property type="entry name" value="HesB-like domain"/>
    <property type="match status" value="1"/>
</dbReference>
<evidence type="ECO:0000313" key="1">
    <source>
        <dbReference type="EMBL" id="MFC7372289.1"/>
    </source>
</evidence>
<dbReference type="Gene3D" id="2.60.300.12">
    <property type="entry name" value="HesB-like domain"/>
    <property type="match status" value="1"/>
</dbReference>
<comment type="caution">
    <text evidence="1">The sequence shown here is derived from an EMBL/GenBank/DDBJ whole genome shotgun (WGS) entry which is preliminary data.</text>
</comment>
<reference evidence="2" key="1">
    <citation type="journal article" date="2019" name="Int. J. Syst. Evol. Microbiol.">
        <title>The Global Catalogue of Microorganisms (GCM) 10K type strain sequencing project: providing services to taxonomists for standard genome sequencing and annotation.</title>
        <authorList>
            <consortium name="The Broad Institute Genomics Platform"/>
            <consortium name="The Broad Institute Genome Sequencing Center for Infectious Disease"/>
            <person name="Wu L."/>
            <person name="Ma J."/>
        </authorList>
    </citation>
    <scope>NUCLEOTIDE SEQUENCE [LARGE SCALE GENOMIC DNA]</scope>
    <source>
        <strain evidence="2">NBRC 106396</strain>
    </source>
</reference>
<keyword evidence="2" id="KW-1185">Reference proteome</keyword>
<evidence type="ECO:0000313" key="2">
    <source>
        <dbReference type="Proteomes" id="UP001596549"/>
    </source>
</evidence>
<dbReference type="Proteomes" id="UP001596549">
    <property type="component" value="Unassembled WGS sequence"/>
</dbReference>
<dbReference type="EMBL" id="JBHTCP010000028">
    <property type="protein sequence ID" value="MFC7372289.1"/>
    <property type="molecule type" value="Genomic_DNA"/>
</dbReference>